<feature type="region of interest" description="Disordered" evidence="1">
    <location>
        <begin position="1"/>
        <end position="84"/>
    </location>
</feature>
<keyword evidence="2" id="KW-0472">Membrane</keyword>
<proteinExistence type="predicted"/>
<feature type="compositionally biased region" description="Low complexity" evidence="1">
    <location>
        <begin position="120"/>
        <end position="165"/>
    </location>
</feature>
<evidence type="ECO:0000313" key="3">
    <source>
        <dbReference type="EMBL" id="GLY67719.1"/>
    </source>
</evidence>
<evidence type="ECO:0008006" key="5">
    <source>
        <dbReference type="Google" id="ProtNLM"/>
    </source>
</evidence>
<name>A0A9W6VHV4_9PSEU</name>
<accession>A0A9W6VHV4</accession>
<evidence type="ECO:0000256" key="1">
    <source>
        <dbReference type="SAM" id="MobiDB-lite"/>
    </source>
</evidence>
<dbReference type="Proteomes" id="UP001165136">
    <property type="component" value="Unassembled WGS sequence"/>
</dbReference>
<feature type="compositionally biased region" description="Low complexity" evidence="1">
    <location>
        <begin position="49"/>
        <end position="73"/>
    </location>
</feature>
<dbReference type="AlphaFoldDB" id="A0A9W6VHV4"/>
<evidence type="ECO:0000256" key="2">
    <source>
        <dbReference type="SAM" id="Phobius"/>
    </source>
</evidence>
<feature type="compositionally biased region" description="Low complexity" evidence="1">
    <location>
        <begin position="1"/>
        <end position="27"/>
    </location>
</feature>
<protein>
    <recommendedName>
        <fullName evidence="5">DUF4878 domain-containing protein</fullName>
    </recommendedName>
</protein>
<comment type="caution">
    <text evidence="3">The sequence shown here is derived from an EMBL/GenBank/DDBJ whole genome shotgun (WGS) entry which is preliminary data.</text>
</comment>
<evidence type="ECO:0000313" key="4">
    <source>
        <dbReference type="Proteomes" id="UP001165136"/>
    </source>
</evidence>
<dbReference type="RefSeq" id="WP_052371525.1">
    <property type="nucleotide sequence ID" value="NZ_BSTI01000009.1"/>
</dbReference>
<keyword evidence="4" id="KW-1185">Reference proteome</keyword>
<gene>
    <name evidence="3" type="ORF">Atai01_43380</name>
</gene>
<reference evidence="3" key="1">
    <citation type="submission" date="2023-03" db="EMBL/GenBank/DDBJ databases">
        <title>Amycolatopsis taiwanensis NBRC 103393.</title>
        <authorList>
            <person name="Ichikawa N."/>
            <person name="Sato H."/>
            <person name="Tonouchi N."/>
        </authorList>
    </citation>
    <scope>NUCLEOTIDE SEQUENCE</scope>
    <source>
        <strain evidence="3">NBRC 103393</strain>
    </source>
</reference>
<sequence>MTYPPTGPYGQSSPSGSPNNPGSWGQPPSGPYGGQPTPAGGFGQGGTQQFGQADPWGQQQGGPQQFGQPDPWGQQGGYPGGEPPKKKTGLIIGAVVAVVLLVGGGITAALLLTGKDDNNNAAPPANSTPTPSSQPVGSSSASSSKKSTSSSTSSSSSSGTGASSPDAVAQGIVDSINSRNITQYSNLMCTKMSAADMDELQAAWDADPTLHASLNGTPTVTGSEASVRVSVTFQGETNTPKLPMVQKGSTWCADINE</sequence>
<feature type="transmembrane region" description="Helical" evidence="2">
    <location>
        <begin position="90"/>
        <end position="112"/>
    </location>
</feature>
<keyword evidence="2" id="KW-1133">Transmembrane helix</keyword>
<organism evidence="3 4">
    <name type="scientific">Amycolatopsis taiwanensis</name>
    <dbReference type="NCBI Taxonomy" id="342230"/>
    <lineage>
        <taxon>Bacteria</taxon>
        <taxon>Bacillati</taxon>
        <taxon>Actinomycetota</taxon>
        <taxon>Actinomycetes</taxon>
        <taxon>Pseudonocardiales</taxon>
        <taxon>Pseudonocardiaceae</taxon>
        <taxon>Amycolatopsis</taxon>
    </lineage>
</organism>
<dbReference type="EMBL" id="BSTI01000009">
    <property type="protein sequence ID" value="GLY67719.1"/>
    <property type="molecule type" value="Genomic_DNA"/>
</dbReference>
<keyword evidence="2" id="KW-0812">Transmembrane</keyword>
<feature type="region of interest" description="Disordered" evidence="1">
    <location>
        <begin position="120"/>
        <end position="166"/>
    </location>
</feature>